<dbReference type="EMBL" id="MHIE01000003">
    <property type="protein sequence ID" value="OGY46563.1"/>
    <property type="molecule type" value="Genomic_DNA"/>
</dbReference>
<dbReference type="PANTHER" id="PTHR12534:SF0">
    <property type="entry name" value="SMALL RIBOSOMAL SUBUNIT PROTEIN US2M"/>
    <property type="match status" value="1"/>
</dbReference>
<dbReference type="HAMAP" id="MF_00291_B">
    <property type="entry name" value="Ribosomal_uS2_B"/>
    <property type="match status" value="1"/>
</dbReference>
<evidence type="ECO:0000256" key="6">
    <source>
        <dbReference type="RuleBase" id="RU003631"/>
    </source>
</evidence>
<dbReference type="Pfam" id="PF00318">
    <property type="entry name" value="Ribosomal_S2"/>
    <property type="match status" value="1"/>
</dbReference>
<dbReference type="InterPro" id="IPR001865">
    <property type="entry name" value="Ribosomal_uS2"/>
</dbReference>
<evidence type="ECO:0000313" key="8">
    <source>
        <dbReference type="Proteomes" id="UP000178240"/>
    </source>
</evidence>
<reference evidence="7 8" key="1">
    <citation type="journal article" date="2016" name="Nat. Commun.">
        <title>Thousands of microbial genomes shed light on interconnected biogeochemical processes in an aquifer system.</title>
        <authorList>
            <person name="Anantharaman K."/>
            <person name="Brown C.T."/>
            <person name="Hug L.A."/>
            <person name="Sharon I."/>
            <person name="Castelle C.J."/>
            <person name="Probst A.J."/>
            <person name="Thomas B.C."/>
            <person name="Singh A."/>
            <person name="Wilkins M.J."/>
            <person name="Karaoz U."/>
            <person name="Brodie E.L."/>
            <person name="Williams K.H."/>
            <person name="Hubbard S.S."/>
            <person name="Banfield J.F."/>
        </authorList>
    </citation>
    <scope>NUCLEOTIDE SEQUENCE [LARGE SCALE GENOMIC DNA]</scope>
</reference>
<dbReference type="GO" id="GO:0003735">
    <property type="term" value="F:structural constituent of ribosome"/>
    <property type="evidence" value="ECO:0007669"/>
    <property type="project" value="InterPro"/>
</dbReference>
<proteinExistence type="inferred from homology"/>
<accession>A0A1G1Y2I3</accession>
<dbReference type="Gene3D" id="1.10.287.610">
    <property type="entry name" value="Helix hairpin bin"/>
    <property type="match status" value="1"/>
</dbReference>
<evidence type="ECO:0000256" key="5">
    <source>
        <dbReference type="HAMAP-Rule" id="MF_00291"/>
    </source>
</evidence>
<dbReference type="PROSITE" id="PS00963">
    <property type="entry name" value="RIBOSOMAL_S2_2"/>
    <property type="match status" value="1"/>
</dbReference>
<dbReference type="GO" id="GO:0006412">
    <property type="term" value="P:translation"/>
    <property type="evidence" value="ECO:0007669"/>
    <property type="project" value="UniProtKB-UniRule"/>
</dbReference>
<dbReference type="InterPro" id="IPR018130">
    <property type="entry name" value="Ribosomal_uS2_CS"/>
</dbReference>
<dbReference type="InterPro" id="IPR023591">
    <property type="entry name" value="Ribosomal_uS2_flav_dom_sf"/>
</dbReference>
<dbReference type="SUPFAM" id="SSF52313">
    <property type="entry name" value="Ribosomal protein S2"/>
    <property type="match status" value="1"/>
</dbReference>
<keyword evidence="3 5" id="KW-0687">Ribonucleoprotein</keyword>
<comment type="caution">
    <text evidence="7">The sequence shown here is derived from an EMBL/GenBank/DDBJ whole genome shotgun (WGS) entry which is preliminary data.</text>
</comment>
<dbReference type="Gene3D" id="3.40.50.10490">
    <property type="entry name" value="Glucose-6-phosphate isomerase like protein, domain 1"/>
    <property type="match status" value="1"/>
</dbReference>
<dbReference type="STRING" id="1797535.A2744_03905"/>
<organism evidence="7 8">
    <name type="scientific">Candidatus Buchananbacteria bacterium RIFCSPHIGHO2_01_FULL_44_11</name>
    <dbReference type="NCBI Taxonomy" id="1797535"/>
    <lineage>
        <taxon>Bacteria</taxon>
        <taxon>Candidatus Buchananiibacteriota</taxon>
    </lineage>
</organism>
<evidence type="ECO:0000256" key="1">
    <source>
        <dbReference type="ARBA" id="ARBA00006242"/>
    </source>
</evidence>
<dbReference type="PROSITE" id="PS00962">
    <property type="entry name" value="RIBOSOMAL_S2_1"/>
    <property type="match status" value="1"/>
</dbReference>
<protein>
    <recommendedName>
        <fullName evidence="4 5">Small ribosomal subunit protein uS2</fullName>
    </recommendedName>
</protein>
<gene>
    <name evidence="5" type="primary">rpsB</name>
    <name evidence="7" type="ORF">A2744_03905</name>
</gene>
<sequence length="234" mass="26270">MPEIPDLLTMLKAGVHFGHQLSKRHPKMKPYILMAKNGFHIINLEETQVKLAQALEFVTKVVANGGTILFLGTKKQAQRIIVAAAQECGMPYINERWLGGTITNFSAIAKLIKKYNDLKDKKAKGEFKKYTKKEQLEFDREIEKLEKNVGGIAKITKVPDAIFIIDIKKEKTAINEAMRKNIPTVALCDTNADPNKINYPIPANDDAIKSISLMTKLVTEAVNEGLKKREIKKP</sequence>
<dbReference type="GO" id="GO:0022627">
    <property type="term" value="C:cytosolic small ribosomal subunit"/>
    <property type="evidence" value="ECO:0007669"/>
    <property type="project" value="TreeGrafter"/>
</dbReference>
<dbReference type="PRINTS" id="PR00395">
    <property type="entry name" value="RIBOSOMALS2"/>
</dbReference>
<keyword evidence="2 5" id="KW-0689">Ribosomal protein</keyword>
<dbReference type="AlphaFoldDB" id="A0A1G1Y2I3"/>
<dbReference type="InterPro" id="IPR005706">
    <property type="entry name" value="Ribosomal_uS2_bac/mit/plastid"/>
</dbReference>
<name>A0A1G1Y2I3_9BACT</name>
<dbReference type="NCBIfam" id="TIGR01011">
    <property type="entry name" value="rpsB_bact"/>
    <property type="match status" value="1"/>
</dbReference>
<dbReference type="CDD" id="cd01425">
    <property type="entry name" value="RPS2"/>
    <property type="match status" value="1"/>
</dbReference>
<evidence type="ECO:0000313" key="7">
    <source>
        <dbReference type="EMBL" id="OGY46563.1"/>
    </source>
</evidence>
<comment type="similarity">
    <text evidence="1 5 6">Belongs to the universal ribosomal protein uS2 family.</text>
</comment>
<dbReference type="PANTHER" id="PTHR12534">
    <property type="entry name" value="30S RIBOSOMAL PROTEIN S2 PROKARYOTIC AND ORGANELLAR"/>
    <property type="match status" value="1"/>
</dbReference>
<evidence type="ECO:0000256" key="4">
    <source>
        <dbReference type="ARBA" id="ARBA00035256"/>
    </source>
</evidence>
<evidence type="ECO:0000256" key="2">
    <source>
        <dbReference type="ARBA" id="ARBA00022980"/>
    </source>
</evidence>
<dbReference type="Proteomes" id="UP000178240">
    <property type="component" value="Unassembled WGS sequence"/>
</dbReference>
<evidence type="ECO:0000256" key="3">
    <source>
        <dbReference type="ARBA" id="ARBA00023274"/>
    </source>
</evidence>